<evidence type="ECO:0000256" key="5">
    <source>
        <dbReference type="ARBA" id="ARBA00023172"/>
    </source>
</evidence>
<reference evidence="9 10" key="1">
    <citation type="submission" date="2016-10" db="EMBL/GenBank/DDBJ databases">
        <authorList>
            <person name="de Groot N.N."/>
        </authorList>
    </citation>
    <scope>NUCLEOTIDE SEQUENCE [LARGE SCALE GENOMIC DNA]</scope>
    <source>
        <strain evidence="9 10">DSM 12992</strain>
    </source>
</reference>
<dbReference type="PROSITE" id="PS51898">
    <property type="entry name" value="TYR_RECOMBINASE"/>
    <property type="match status" value="1"/>
</dbReference>
<dbReference type="InterPro" id="IPR010998">
    <property type="entry name" value="Integrase_recombinase_N"/>
</dbReference>
<dbReference type="STRING" id="119641.SAMN05421842_10127"/>
<dbReference type="RefSeq" id="WP_090087328.1">
    <property type="nucleotide sequence ID" value="NZ_FOMG01000001.1"/>
</dbReference>
<evidence type="ECO:0000259" key="7">
    <source>
        <dbReference type="PROSITE" id="PS51898"/>
    </source>
</evidence>
<dbReference type="InterPro" id="IPR050090">
    <property type="entry name" value="Tyrosine_recombinase_XerCD"/>
</dbReference>
<dbReference type="Gene3D" id="1.10.443.10">
    <property type="entry name" value="Intergrase catalytic core"/>
    <property type="match status" value="1"/>
</dbReference>
<dbReference type="SUPFAM" id="SSF56349">
    <property type="entry name" value="DNA breaking-rejoining enzymes"/>
    <property type="match status" value="1"/>
</dbReference>
<dbReference type="InterPro" id="IPR013762">
    <property type="entry name" value="Integrase-like_cat_sf"/>
</dbReference>
<proteinExistence type="inferred from homology"/>
<keyword evidence="10" id="KW-1185">Reference proteome</keyword>
<dbReference type="OrthoDB" id="9785687at2"/>
<dbReference type="PANTHER" id="PTHR30349:SF64">
    <property type="entry name" value="PROPHAGE INTEGRASE INTD-RELATED"/>
    <property type="match status" value="1"/>
</dbReference>
<evidence type="ECO:0000313" key="9">
    <source>
        <dbReference type="EMBL" id="SFC13892.1"/>
    </source>
</evidence>
<organism evidence="9 10">
    <name type="scientific">Clostridium uliginosum</name>
    <dbReference type="NCBI Taxonomy" id="119641"/>
    <lineage>
        <taxon>Bacteria</taxon>
        <taxon>Bacillati</taxon>
        <taxon>Bacillota</taxon>
        <taxon>Clostridia</taxon>
        <taxon>Eubacteriales</taxon>
        <taxon>Clostridiaceae</taxon>
        <taxon>Clostridium</taxon>
    </lineage>
</organism>
<dbReference type="EMBL" id="FOMG01000001">
    <property type="protein sequence ID" value="SFC13892.1"/>
    <property type="molecule type" value="Genomic_DNA"/>
</dbReference>
<comment type="similarity">
    <text evidence="2">Belongs to the 'phage' integrase family.</text>
</comment>
<dbReference type="Gene3D" id="1.10.150.130">
    <property type="match status" value="1"/>
</dbReference>
<dbReference type="InterPro" id="IPR011010">
    <property type="entry name" value="DNA_brk_join_enz"/>
</dbReference>
<dbReference type="GO" id="GO:0003677">
    <property type="term" value="F:DNA binding"/>
    <property type="evidence" value="ECO:0007669"/>
    <property type="project" value="UniProtKB-UniRule"/>
</dbReference>
<dbReference type="CDD" id="cd00796">
    <property type="entry name" value="INT_Rci_Hp1_C"/>
    <property type="match status" value="1"/>
</dbReference>
<sequence length="339" mass="39617">MPKINRKSKTIDDFIIDYLEFCSYKNLSIKTIKSYHQTLMLFSQWLNELKEITDIKKVNKEIVEDYLRFTRERGKYTFTCNPEGASIANLDKRENDGKTIAISTLNGYLRNIKSFATYLEENNICKNTKIHSCKFLKTERKAKEQLTDEEYKKLIKSLDLSKFYQFRDFVVINLIFDSGMRLGETLSLNIYNLDIARRTILIPANTTKSKKDRVVFFSSNMSKLLQRWLKYKDAMVETDLLFPAQRTNAVLSIGNFEKNFRVYLKKAKINKKITPHGLRNNFCRRFILAGGNLLVLSKILGHSSVKVTESAYLDLQSEDLRRKYQAYSPLANMDNDRGY</sequence>
<accession>A0A1I1GRG5</accession>
<keyword evidence="3" id="KW-0229">DNA integration</keyword>
<evidence type="ECO:0000256" key="3">
    <source>
        <dbReference type="ARBA" id="ARBA00022908"/>
    </source>
</evidence>
<dbReference type="PANTHER" id="PTHR30349">
    <property type="entry name" value="PHAGE INTEGRASE-RELATED"/>
    <property type="match status" value="1"/>
</dbReference>
<dbReference type="AlphaFoldDB" id="A0A1I1GRG5"/>
<protein>
    <submittedName>
        <fullName evidence="9">Integrase/recombinase XerD</fullName>
    </submittedName>
</protein>
<name>A0A1I1GRG5_9CLOT</name>
<dbReference type="InterPro" id="IPR004107">
    <property type="entry name" value="Integrase_SAM-like_N"/>
</dbReference>
<evidence type="ECO:0000256" key="6">
    <source>
        <dbReference type="PROSITE-ProRule" id="PRU01248"/>
    </source>
</evidence>
<keyword evidence="5" id="KW-0233">DNA recombination</keyword>
<dbReference type="GO" id="GO:0015074">
    <property type="term" value="P:DNA integration"/>
    <property type="evidence" value="ECO:0007669"/>
    <property type="project" value="UniProtKB-KW"/>
</dbReference>
<dbReference type="GO" id="GO:0006310">
    <property type="term" value="P:DNA recombination"/>
    <property type="evidence" value="ECO:0007669"/>
    <property type="project" value="UniProtKB-KW"/>
</dbReference>
<gene>
    <name evidence="9" type="ORF">SAMN05421842_10127</name>
</gene>
<evidence type="ECO:0000256" key="1">
    <source>
        <dbReference type="ARBA" id="ARBA00003283"/>
    </source>
</evidence>
<dbReference type="InterPro" id="IPR002104">
    <property type="entry name" value="Integrase_catalytic"/>
</dbReference>
<feature type="domain" description="Tyr recombinase" evidence="7">
    <location>
        <begin position="141"/>
        <end position="325"/>
    </location>
</feature>
<dbReference type="InterPro" id="IPR044068">
    <property type="entry name" value="CB"/>
</dbReference>
<evidence type="ECO:0000256" key="2">
    <source>
        <dbReference type="ARBA" id="ARBA00008857"/>
    </source>
</evidence>
<dbReference type="Proteomes" id="UP000199263">
    <property type="component" value="Unassembled WGS sequence"/>
</dbReference>
<feature type="domain" description="Core-binding (CB)" evidence="8">
    <location>
        <begin position="9"/>
        <end position="120"/>
    </location>
</feature>
<comment type="function">
    <text evidence="1">Site-specific tyrosine recombinase, which acts by catalyzing the cutting and rejoining of the recombining DNA molecules.</text>
</comment>
<evidence type="ECO:0000259" key="8">
    <source>
        <dbReference type="PROSITE" id="PS51900"/>
    </source>
</evidence>
<keyword evidence="4 6" id="KW-0238">DNA-binding</keyword>
<evidence type="ECO:0000313" key="10">
    <source>
        <dbReference type="Proteomes" id="UP000199263"/>
    </source>
</evidence>
<dbReference type="PROSITE" id="PS51900">
    <property type="entry name" value="CB"/>
    <property type="match status" value="1"/>
</dbReference>
<dbReference type="Pfam" id="PF00589">
    <property type="entry name" value="Phage_integrase"/>
    <property type="match status" value="1"/>
</dbReference>
<evidence type="ECO:0000256" key="4">
    <source>
        <dbReference type="ARBA" id="ARBA00023125"/>
    </source>
</evidence>
<dbReference type="Pfam" id="PF02899">
    <property type="entry name" value="Phage_int_SAM_1"/>
    <property type="match status" value="1"/>
</dbReference>